<comment type="cofactor">
    <cofactor evidence="1">
        <name>Mg(2+)</name>
        <dbReference type="ChEBI" id="CHEBI:18420"/>
    </cofactor>
</comment>
<evidence type="ECO:0000256" key="3">
    <source>
        <dbReference type="ARBA" id="ARBA00022801"/>
    </source>
</evidence>
<dbReference type="Gene3D" id="3.20.20.370">
    <property type="entry name" value="Glycoside hydrolase/deacetylase"/>
    <property type="match status" value="1"/>
</dbReference>
<keyword evidence="4" id="KW-0460">Magnesium</keyword>
<protein>
    <submittedName>
        <fullName evidence="6">ChbG/HpnK family deacetylase</fullName>
    </submittedName>
</protein>
<name>A0A953SHJ5_9BACT</name>
<evidence type="ECO:0000256" key="1">
    <source>
        <dbReference type="ARBA" id="ARBA00001946"/>
    </source>
</evidence>
<keyword evidence="2" id="KW-0479">Metal-binding</keyword>
<dbReference type="Proteomes" id="UP000705867">
    <property type="component" value="Unassembled WGS sequence"/>
</dbReference>
<dbReference type="InterPro" id="IPR011330">
    <property type="entry name" value="Glyco_hydro/deAcase_b/a-brl"/>
</dbReference>
<reference evidence="6" key="1">
    <citation type="journal article" date="2021" name="bioRxiv">
        <title>Unraveling nitrogen, sulfur and carbon metabolic pathways and microbial community transcriptional responses to substrate deprivation and toxicity stresses in a bioreactor mimicking anoxic brackish coastal sediment conditions.</title>
        <authorList>
            <person name="Martins P.D."/>
            <person name="Echeveste M.J."/>
            <person name="Arshad A."/>
            <person name="Kurth J."/>
            <person name="Ouboter H."/>
            <person name="Jetten M.S.M."/>
            <person name="Welte C.U."/>
        </authorList>
    </citation>
    <scope>NUCLEOTIDE SEQUENCE</scope>
    <source>
        <strain evidence="6">MAG_39</strain>
    </source>
</reference>
<evidence type="ECO:0000256" key="2">
    <source>
        <dbReference type="ARBA" id="ARBA00022723"/>
    </source>
</evidence>
<dbReference type="GO" id="GO:0005975">
    <property type="term" value="P:carbohydrate metabolic process"/>
    <property type="evidence" value="ECO:0007669"/>
    <property type="project" value="InterPro"/>
</dbReference>
<dbReference type="GO" id="GO:0046872">
    <property type="term" value="F:metal ion binding"/>
    <property type="evidence" value="ECO:0007669"/>
    <property type="project" value="UniProtKB-KW"/>
</dbReference>
<organism evidence="6 7">
    <name type="scientific">Candidatus Nitrobium versatile</name>
    <dbReference type="NCBI Taxonomy" id="2884831"/>
    <lineage>
        <taxon>Bacteria</taxon>
        <taxon>Pseudomonadati</taxon>
        <taxon>Nitrospirota</taxon>
        <taxon>Nitrospiria</taxon>
        <taxon>Nitrospirales</taxon>
        <taxon>Nitrospiraceae</taxon>
        <taxon>Candidatus Nitrobium</taxon>
    </lineage>
</organism>
<dbReference type="GO" id="GO:0019213">
    <property type="term" value="F:deacetylase activity"/>
    <property type="evidence" value="ECO:0007669"/>
    <property type="project" value="TreeGrafter"/>
</dbReference>
<reference evidence="6" key="2">
    <citation type="submission" date="2021-08" db="EMBL/GenBank/DDBJ databases">
        <authorList>
            <person name="Dalcin Martins P."/>
        </authorList>
    </citation>
    <scope>NUCLEOTIDE SEQUENCE</scope>
    <source>
        <strain evidence="6">MAG_39</strain>
    </source>
</reference>
<evidence type="ECO:0000313" key="6">
    <source>
        <dbReference type="EMBL" id="MBZ0158068.1"/>
    </source>
</evidence>
<dbReference type="Pfam" id="PF04794">
    <property type="entry name" value="YdjC"/>
    <property type="match status" value="1"/>
</dbReference>
<proteinExistence type="predicted"/>
<dbReference type="SUPFAM" id="SSF88713">
    <property type="entry name" value="Glycoside hydrolase/deacetylase"/>
    <property type="match status" value="1"/>
</dbReference>
<evidence type="ECO:0000256" key="5">
    <source>
        <dbReference type="ARBA" id="ARBA00023277"/>
    </source>
</evidence>
<dbReference type="EMBL" id="JAIOIV010000134">
    <property type="protein sequence ID" value="MBZ0158068.1"/>
    <property type="molecule type" value="Genomic_DNA"/>
</dbReference>
<keyword evidence="5" id="KW-0119">Carbohydrate metabolism</keyword>
<dbReference type="PANTHER" id="PTHR31609:SF1">
    <property type="entry name" value="CARBOHYDRATE DEACETYLASE"/>
    <property type="match status" value="1"/>
</dbReference>
<comment type="caution">
    <text evidence="6">The sequence shown here is derived from an EMBL/GenBank/DDBJ whole genome shotgun (WGS) entry which is preliminary data.</text>
</comment>
<keyword evidence="3" id="KW-0378">Hydrolase</keyword>
<dbReference type="InterPro" id="IPR006879">
    <property type="entry name" value="YdjC-like"/>
</dbReference>
<dbReference type="AlphaFoldDB" id="A0A953SHJ5"/>
<evidence type="ECO:0000256" key="4">
    <source>
        <dbReference type="ARBA" id="ARBA00022842"/>
    </source>
</evidence>
<dbReference type="PANTHER" id="PTHR31609">
    <property type="entry name" value="YDJC DEACETYLASE FAMILY MEMBER"/>
    <property type="match status" value="1"/>
</dbReference>
<gene>
    <name evidence="6" type="ORF">K8I29_17865</name>
</gene>
<dbReference type="GO" id="GO:0016787">
    <property type="term" value="F:hydrolase activity"/>
    <property type="evidence" value="ECO:0007669"/>
    <property type="project" value="UniProtKB-KW"/>
</dbReference>
<sequence>MKQNGAHQQGRKYLVVVADDFGRTSSVTCAVAEAHDRGILKAASLMAGGDAFSEAVRVAHTRKGLSVGLHVTLCDGRAVLPPSRIPGLADRDGFFEKNPSLAWVHYMKPGLLSQIVEEVDAQFSSLERAGIRPTHVDGHHHIHMHPLIFEVVCRMAWQRGVRWIRLTKESLSMVIRFRSEERGALPFAEWAVLGVLGLYNRRIARKYGMRSPYYLYGLSGMGGIDEEYLLRMLKHMRSPLSELFTHPDEGTVQGRKEREALTSIRVRTLMESRGITPVGYGGLYGEDTSPSCEERW</sequence>
<evidence type="ECO:0000313" key="7">
    <source>
        <dbReference type="Proteomes" id="UP000705867"/>
    </source>
</evidence>
<accession>A0A953SHJ5</accession>